<proteinExistence type="predicted"/>
<evidence type="ECO:0000259" key="4">
    <source>
        <dbReference type="PROSITE" id="PS01124"/>
    </source>
</evidence>
<evidence type="ECO:0000256" key="3">
    <source>
        <dbReference type="ARBA" id="ARBA00023163"/>
    </source>
</evidence>
<keyword evidence="1" id="KW-0805">Transcription regulation</keyword>
<evidence type="ECO:0000313" key="5">
    <source>
        <dbReference type="EMBL" id="MBU2662288.1"/>
    </source>
</evidence>
<gene>
    <name evidence="5" type="ORF">KOI35_02080</name>
</gene>
<name>A0ABS5YG08_9ACTN</name>
<dbReference type="InterPro" id="IPR018060">
    <property type="entry name" value="HTH_AraC"/>
</dbReference>
<dbReference type="Pfam" id="PF12833">
    <property type="entry name" value="HTH_18"/>
    <property type="match status" value="1"/>
</dbReference>
<feature type="domain" description="HTH araC/xylS-type" evidence="4">
    <location>
        <begin position="182"/>
        <end position="263"/>
    </location>
</feature>
<dbReference type="InterPro" id="IPR050204">
    <property type="entry name" value="AraC_XylS_family_regulators"/>
</dbReference>
<evidence type="ECO:0000256" key="1">
    <source>
        <dbReference type="ARBA" id="ARBA00023015"/>
    </source>
</evidence>
<dbReference type="Gene3D" id="1.10.10.60">
    <property type="entry name" value="Homeodomain-like"/>
    <property type="match status" value="1"/>
</dbReference>
<keyword evidence="2" id="KW-0238">DNA-binding</keyword>
<dbReference type="SMART" id="SM00342">
    <property type="entry name" value="HTH_ARAC"/>
    <property type="match status" value="1"/>
</dbReference>
<dbReference type="PANTHER" id="PTHR46796:SF15">
    <property type="entry name" value="BLL1074 PROTEIN"/>
    <property type="match status" value="1"/>
</dbReference>
<evidence type="ECO:0000256" key="2">
    <source>
        <dbReference type="ARBA" id="ARBA00023125"/>
    </source>
</evidence>
<evidence type="ECO:0000313" key="6">
    <source>
        <dbReference type="Proteomes" id="UP001519654"/>
    </source>
</evidence>
<dbReference type="PROSITE" id="PS01124">
    <property type="entry name" value="HTH_ARAC_FAMILY_2"/>
    <property type="match status" value="1"/>
</dbReference>
<dbReference type="EMBL" id="JAHKKG010000001">
    <property type="protein sequence ID" value="MBU2662288.1"/>
    <property type="molecule type" value="Genomic_DNA"/>
</dbReference>
<dbReference type="PANTHER" id="PTHR46796">
    <property type="entry name" value="HTH-TYPE TRANSCRIPTIONAL ACTIVATOR RHAS-RELATED"/>
    <property type="match status" value="1"/>
</dbReference>
<sequence>MPALAVPEIVSPPQAGSTVVQIPDVATALAFRTTDAGRSDLFVVGPRTRGRYHPTRGVPVCVRLRLRPGVARALFGLPVSALVDRTVRLTDLWGAAGARLTDTVSDAAPDTDLIVSLLSDALAARLASPVSSAGAFPASPGAFPASAGVFPAGSPGGFPDGSPGSETGLLAAAVRLLPTASRLSDAAAELGVSERHLRNLFARETGLSPKHFARITRLRRVLDQAGTRQWSAVAGDTGFFDQAHMISDFRAFMGVTPAAYTAGNLPKPTPCADLTRLRPAA</sequence>
<keyword evidence="3" id="KW-0804">Transcription</keyword>
<protein>
    <submittedName>
        <fullName evidence="5">Helix-turn-helix domain-containing protein</fullName>
    </submittedName>
</protein>
<reference evidence="5 6" key="1">
    <citation type="submission" date="2021-06" db="EMBL/GenBank/DDBJ databases">
        <title>Actinoplanes lichenicola sp. nov., and Actinoplanes ovalisporus sp. nov., isolated from lichen in Thailand.</title>
        <authorList>
            <person name="Saeng-In P."/>
            <person name="Kanchanasin P."/>
            <person name="Yuki M."/>
            <person name="Kudo T."/>
            <person name="Ohkuma M."/>
            <person name="Phongsopitanun W."/>
            <person name="Tanasupawat S."/>
        </authorList>
    </citation>
    <scope>NUCLEOTIDE SEQUENCE [LARGE SCALE GENOMIC DNA]</scope>
    <source>
        <strain evidence="5 6">NBRC 110975</strain>
    </source>
</reference>
<comment type="caution">
    <text evidence="5">The sequence shown here is derived from an EMBL/GenBank/DDBJ whole genome shotgun (WGS) entry which is preliminary data.</text>
</comment>
<accession>A0ABS5YG08</accession>
<dbReference type="RefSeq" id="WP_215784260.1">
    <property type="nucleotide sequence ID" value="NZ_JAHKKG010000001.1"/>
</dbReference>
<organism evidence="5 6">
    <name type="scientific">Paractinoplanes bogorensis</name>
    <dbReference type="NCBI Taxonomy" id="1610840"/>
    <lineage>
        <taxon>Bacteria</taxon>
        <taxon>Bacillati</taxon>
        <taxon>Actinomycetota</taxon>
        <taxon>Actinomycetes</taxon>
        <taxon>Micromonosporales</taxon>
        <taxon>Micromonosporaceae</taxon>
        <taxon>Paractinoplanes</taxon>
    </lineage>
</organism>
<dbReference type="Proteomes" id="UP001519654">
    <property type="component" value="Unassembled WGS sequence"/>
</dbReference>
<keyword evidence="6" id="KW-1185">Reference proteome</keyword>